<protein>
    <submittedName>
        <fullName evidence="2">Chaperone modulatory protein CbpM</fullName>
    </submittedName>
</protein>
<dbReference type="InterPro" id="IPR009061">
    <property type="entry name" value="DNA-bd_dom_put_sf"/>
</dbReference>
<comment type="caution">
    <text evidence="2">The sequence shown here is derived from an EMBL/GenBank/DDBJ whole genome shotgun (WGS) entry which is preliminary data.</text>
</comment>
<dbReference type="OrthoDB" id="9800876at2"/>
<evidence type="ECO:0000313" key="3">
    <source>
        <dbReference type="Proteomes" id="UP000295696"/>
    </source>
</evidence>
<evidence type="ECO:0000313" key="2">
    <source>
        <dbReference type="EMBL" id="TCS59895.1"/>
    </source>
</evidence>
<dbReference type="AlphaFoldDB" id="A0A4R3J3W4"/>
<dbReference type="EMBL" id="SLZU01000017">
    <property type="protein sequence ID" value="TCS59895.1"/>
    <property type="molecule type" value="Genomic_DNA"/>
</dbReference>
<keyword evidence="3" id="KW-1185">Reference proteome</keyword>
<dbReference type="Gene3D" id="1.10.1660.10">
    <property type="match status" value="1"/>
</dbReference>
<dbReference type="SUPFAM" id="SSF46955">
    <property type="entry name" value="Putative DNA-binding domain"/>
    <property type="match status" value="1"/>
</dbReference>
<proteinExistence type="predicted"/>
<dbReference type="Proteomes" id="UP000295696">
    <property type="component" value="Unassembled WGS sequence"/>
</dbReference>
<organism evidence="2 3">
    <name type="scientific">Primorskyibacter sedentarius</name>
    <dbReference type="NCBI Taxonomy" id="745311"/>
    <lineage>
        <taxon>Bacteria</taxon>
        <taxon>Pseudomonadati</taxon>
        <taxon>Pseudomonadota</taxon>
        <taxon>Alphaproteobacteria</taxon>
        <taxon>Rhodobacterales</taxon>
        <taxon>Roseobacteraceae</taxon>
        <taxon>Primorskyibacter</taxon>
    </lineage>
</organism>
<dbReference type="Pfam" id="PF13591">
    <property type="entry name" value="MerR_2"/>
    <property type="match status" value="1"/>
</dbReference>
<sequence>MRVKEHDVVEHVERVSLRELRLWVRQGWVRPSSSTKGPVFDELDLARIELLCDLRKELSLPSDTVPVVLNLLDHLHQARRDLRALAEALAEQPEEVQRSVAETVQNRKAEMDVPQTGRAR</sequence>
<evidence type="ECO:0000256" key="1">
    <source>
        <dbReference type="SAM" id="MobiDB-lite"/>
    </source>
</evidence>
<name>A0A4R3J3W4_9RHOB</name>
<reference evidence="2 3" key="1">
    <citation type="submission" date="2019-03" db="EMBL/GenBank/DDBJ databases">
        <title>Genomic Encyclopedia of Type Strains, Phase IV (KMG-IV): sequencing the most valuable type-strain genomes for metagenomic binning, comparative biology and taxonomic classification.</title>
        <authorList>
            <person name="Goeker M."/>
        </authorList>
    </citation>
    <scope>NUCLEOTIDE SEQUENCE [LARGE SCALE GENOMIC DNA]</scope>
    <source>
        <strain evidence="2 3">DSM 104836</strain>
    </source>
</reference>
<accession>A0A4R3J3W4</accession>
<feature type="region of interest" description="Disordered" evidence="1">
    <location>
        <begin position="92"/>
        <end position="120"/>
    </location>
</feature>
<gene>
    <name evidence="2" type="ORF">EDD52_11728</name>
</gene>
<dbReference type="RefSeq" id="WP_132247612.1">
    <property type="nucleotide sequence ID" value="NZ_SLZU01000017.1"/>
</dbReference>